<feature type="transmembrane region" description="Helical" evidence="2">
    <location>
        <begin position="47"/>
        <end position="66"/>
    </location>
</feature>
<protein>
    <submittedName>
        <fullName evidence="3">Uncharacterized protein</fullName>
    </submittedName>
</protein>
<keyword evidence="2" id="KW-1133">Transmembrane helix</keyword>
<dbReference type="EMBL" id="JACHGI010000020">
    <property type="protein sequence ID" value="MBB6469931.1"/>
    <property type="molecule type" value="Genomic_DNA"/>
</dbReference>
<dbReference type="Proteomes" id="UP000532373">
    <property type="component" value="Unassembled WGS sequence"/>
</dbReference>
<name>A0A8E1WLY6_9HYPH</name>
<dbReference type="AlphaFoldDB" id="A0A8E1WLY6"/>
<gene>
    <name evidence="3" type="ORF">HNQ96_005825</name>
</gene>
<evidence type="ECO:0000256" key="2">
    <source>
        <dbReference type="SAM" id="Phobius"/>
    </source>
</evidence>
<keyword evidence="2" id="KW-0472">Membrane</keyword>
<proteinExistence type="predicted"/>
<evidence type="ECO:0000313" key="3">
    <source>
        <dbReference type="EMBL" id="MBB6469931.1"/>
    </source>
</evidence>
<sequence length="113" mass="11207">MKSDGFLRQYLAFASDFSPLASFLLKMEDRTMADGPTVVNSGGGGGAGWAVAIIVVIAAVVAFFIFTQGDWGRSSNIDVNVDAPAGSSAPAPAAPEAPSAPAAPAAPAAPGGQ</sequence>
<evidence type="ECO:0000256" key="1">
    <source>
        <dbReference type="SAM" id="MobiDB-lite"/>
    </source>
</evidence>
<reference evidence="3 4" key="1">
    <citation type="submission" date="2020-08" db="EMBL/GenBank/DDBJ databases">
        <title>Genomic Encyclopedia of Type Strains, Phase IV (KMG-IV): sequencing the most valuable type-strain genomes for metagenomic binning, comparative biology and taxonomic classification.</title>
        <authorList>
            <person name="Goeker M."/>
        </authorList>
    </citation>
    <scope>NUCLEOTIDE SEQUENCE [LARGE SCALE GENOMIC DNA]</scope>
    <source>
        <strain evidence="3 4">DSM 17454</strain>
    </source>
</reference>
<organism evidence="3 4">
    <name type="scientific">Aminobacter carboxidus</name>
    <dbReference type="NCBI Taxonomy" id="376165"/>
    <lineage>
        <taxon>Bacteria</taxon>
        <taxon>Pseudomonadati</taxon>
        <taxon>Pseudomonadota</taxon>
        <taxon>Alphaproteobacteria</taxon>
        <taxon>Hyphomicrobiales</taxon>
        <taxon>Phyllobacteriaceae</taxon>
        <taxon>Aminobacter</taxon>
    </lineage>
</organism>
<dbReference type="RefSeq" id="WP_184773714.1">
    <property type="nucleotide sequence ID" value="NZ_JACHGI010000020.1"/>
</dbReference>
<evidence type="ECO:0000313" key="4">
    <source>
        <dbReference type="Proteomes" id="UP000532373"/>
    </source>
</evidence>
<keyword evidence="2" id="KW-0812">Transmembrane</keyword>
<feature type="compositionally biased region" description="Low complexity" evidence="1">
    <location>
        <begin position="83"/>
        <end position="113"/>
    </location>
</feature>
<comment type="caution">
    <text evidence="3">The sequence shown here is derived from an EMBL/GenBank/DDBJ whole genome shotgun (WGS) entry which is preliminary data.</text>
</comment>
<accession>A0A8E1WLY6</accession>
<feature type="region of interest" description="Disordered" evidence="1">
    <location>
        <begin position="72"/>
        <end position="113"/>
    </location>
</feature>